<dbReference type="SUPFAM" id="SSF103196">
    <property type="entry name" value="Roadblock/LC7 domain"/>
    <property type="match status" value="1"/>
</dbReference>
<dbReference type="Proteomes" id="UP001347796">
    <property type="component" value="Unassembled WGS sequence"/>
</dbReference>
<evidence type="ECO:0000256" key="1">
    <source>
        <dbReference type="ARBA" id="ARBA00005356"/>
    </source>
</evidence>
<accession>A0AAN8J913</accession>
<dbReference type="PANTHER" id="PTHR13378">
    <property type="entry name" value="REGULATOR COMPLEX PROTEIN LAMTOR3"/>
    <property type="match status" value="1"/>
</dbReference>
<evidence type="ECO:0000313" key="3">
    <source>
        <dbReference type="Proteomes" id="UP001347796"/>
    </source>
</evidence>
<dbReference type="GO" id="GO:0071986">
    <property type="term" value="C:Ragulator complex"/>
    <property type="evidence" value="ECO:0007669"/>
    <property type="project" value="TreeGrafter"/>
</dbReference>
<dbReference type="GO" id="GO:0071230">
    <property type="term" value="P:cellular response to amino acid stimulus"/>
    <property type="evidence" value="ECO:0007669"/>
    <property type="project" value="TreeGrafter"/>
</dbReference>
<keyword evidence="3" id="KW-1185">Reference proteome</keyword>
<comment type="similarity">
    <text evidence="1">Belongs to the LAMTOR3 family.</text>
</comment>
<dbReference type="SMART" id="SM01278">
    <property type="entry name" value="MAPKK1_Int"/>
    <property type="match status" value="1"/>
</dbReference>
<dbReference type="GO" id="GO:0032008">
    <property type="term" value="P:positive regulation of TOR signaling"/>
    <property type="evidence" value="ECO:0007669"/>
    <property type="project" value="TreeGrafter"/>
</dbReference>
<reference evidence="2 3" key="1">
    <citation type="submission" date="2024-01" db="EMBL/GenBank/DDBJ databases">
        <title>The genome of the rayed Mediterranean limpet Patella caerulea (Linnaeus, 1758).</title>
        <authorList>
            <person name="Anh-Thu Weber A."/>
            <person name="Halstead-Nussloch G."/>
        </authorList>
    </citation>
    <scope>NUCLEOTIDE SEQUENCE [LARGE SCALE GENOMIC DNA]</scope>
    <source>
        <strain evidence="2">AATW-2023a</strain>
        <tissue evidence="2">Whole specimen</tissue>
    </source>
</reference>
<sequence length="124" mass="13847">MMEDLKRYMMKVMANVDGLYAIVVTDRDGVVMLKVANESVPDQATRPPFLSVFGAMSDQASKLGLGTNKSILSLYENFQVVQINKQPLLVTMIATSEANTGDILKLEKEFEEIFKDLTKVIQMP</sequence>
<dbReference type="AlphaFoldDB" id="A0AAN8J913"/>
<dbReference type="FunFam" id="3.30.450.30:FF:000003">
    <property type="entry name" value="ragulator complex protein LAMTOR3 homolog"/>
    <property type="match status" value="1"/>
</dbReference>
<name>A0AAN8J913_PATCE</name>
<dbReference type="PANTHER" id="PTHR13378:SF1">
    <property type="entry name" value="RAGULATOR COMPLEX PROTEIN LAMTOR3"/>
    <property type="match status" value="1"/>
</dbReference>
<organism evidence="2 3">
    <name type="scientific">Patella caerulea</name>
    <name type="common">Rayed Mediterranean limpet</name>
    <dbReference type="NCBI Taxonomy" id="87958"/>
    <lineage>
        <taxon>Eukaryota</taxon>
        <taxon>Metazoa</taxon>
        <taxon>Spiralia</taxon>
        <taxon>Lophotrochozoa</taxon>
        <taxon>Mollusca</taxon>
        <taxon>Gastropoda</taxon>
        <taxon>Patellogastropoda</taxon>
        <taxon>Patelloidea</taxon>
        <taxon>Patellidae</taxon>
        <taxon>Patella</taxon>
    </lineage>
</organism>
<dbReference type="InterPro" id="IPR015019">
    <property type="entry name" value="LAMTOR3"/>
</dbReference>
<evidence type="ECO:0000313" key="2">
    <source>
        <dbReference type="EMBL" id="KAK6171606.1"/>
    </source>
</evidence>
<gene>
    <name evidence="2" type="ORF">SNE40_019757</name>
</gene>
<proteinExistence type="inferred from homology"/>
<comment type="caution">
    <text evidence="2">The sequence shown here is derived from an EMBL/GenBank/DDBJ whole genome shotgun (WGS) entry which is preliminary data.</text>
</comment>
<protein>
    <submittedName>
        <fullName evidence="2">Uncharacterized protein</fullName>
    </submittedName>
</protein>
<dbReference type="Pfam" id="PF08923">
    <property type="entry name" value="MAPKK1_Int"/>
    <property type="match status" value="1"/>
</dbReference>
<dbReference type="EMBL" id="JAZGQO010000014">
    <property type="protein sequence ID" value="KAK6171606.1"/>
    <property type="molecule type" value="Genomic_DNA"/>
</dbReference>
<dbReference type="Gene3D" id="3.30.450.30">
    <property type="entry name" value="Dynein light chain 2a, cytoplasmic"/>
    <property type="match status" value="1"/>
</dbReference>